<gene>
    <name evidence="1" type="ORF">DFR24_1253</name>
</gene>
<evidence type="ECO:0008006" key="3">
    <source>
        <dbReference type="Google" id="ProtNLM"/>
    </source>
</evidence>
<dbReference type="OrthoDB" id="583646at2"/>
<accession>A0A4R7PE10</accession>
<reference evidence="1 2" key="1">
    <citation type="submission" date="2019-03" db="EMBL/GenBank/DDBJ databases">
        <title>Genomic Encyclopedia of Type Strains, Phase IV (KMG-IV): sequencing the most valuable type-strain genomes for metagenomic binning, comparative biology and taxonomic classification.</title>
        <authorList>
            <person name="Goeker M."/>
        </authorList>
    </citation>
    <scope>NUCLEOTIDE SEQUENCE [LARGE SCALE GENOMIC DNA]</scope>
    <source>
        <strain evidence="1 2">DSM 26377</strain>
    </source>
</reference>
<name>A0A4R7PE10_9GAMM</name>
<evidence type="ECO:0000313" key="2">
    <source>
        <dbReference type="Proteomes" id="UP000295341"/>
    </source>
</evidence>
<evidence type="ECO:0000313" key="1">
    <source>
        <dbReference type="EMBL" id="TDU31869.1"/>
    </source>
</evidence>
<sequence>MSAATAVFIPTNPKQLVAARVAAHALTRHGSPEDPIEVHVIVTTDFPVLARREGEWLLRNGVREAWRNDDLQSFTPLRFAVPSLMGYAGRALVIDPDVFAVRDVRPLLTRDLGGAAIGARPLHEPGEPVRFASSVMLLDCGRLRHWNLEKDFGELFSGERDYRAWMQLELEASAGIAPLEPEWNDFDHLSAQTGLLHNTRRVTQPWKTGLPVDFVVHRKGPERSWLQRFWRRVRGKPDGRTPSTYRRHPDPAQEQLFFALLAECVEKNLVTVPMLEQAIARQELRRDALQLLESARSRTSTPRMASA</sequence>
<dbReference type="InterPro" id="IPR029044">
    <property type="entry name" value="Nucleotide-diphossugar_trans"/>
</dbReference>
<dbReference type="AlphaFoldDB" id="A0A4R7PE10"/>
<dbReference type="RefSeq" id="WP_133880422.1">
    <property type="nucleotide sequence ID" value="NZ_MWIN01000012.1"/>
</dbReference>
<dbReference type="Gene3D" id="3.90.550.10">
    <property type="entry name" value="Spore Coat Polysaccharide Biosynthesis Protein SpsA, Chain A"/>
    <property type="match status" value="1"/>
</dbReference>
<keyword evidence="2" id="KW-1185">Reference proteome</keyword>
<dbReference type="EMBL" id="SOBT01000008">
    <property type="protein sequence ID" value="TDU31869.1"/>
    <property type="molecule type" value="Genomic_DNA"/>
</dbReference>
<comment type="caution">
    <text evidence="1">The sequence shown here is derived from an EMBL/GenBank/DDBJ whole genome shotgun (WGS) entry which is preliminary data.</text>
</comment>
<proteinExistence type="predicted"/>
<dbReference type="Proteomes" id="UP000295341">
    <property type="component" value="Unassembled WGS sequence"/>
</dbReference>
<dbReference type="SUPFAM" id="SSF53448">
    <property type="entry name" value="Nucleotide-diphospho-sugar transferases"/>
    <property type="match status" value="1"/>
</dbReference>
<organism evidence="1 2">
    <name type="scientific">Panacagrimonas perspica</name>
    <dbReference type="NCBI Taxonomy" id="381431"/>
    <lineage>
        <taxon>Bacteria</taxon>
        <taxon>Pseudomonadati</taxon>
        <taxon>Pseudomonadota</taxon>
        <taxon>Gammaproteobacteria</taxon>
        <taxon>Nevskiales</taxon>
        <taxon>Nevskiaceae</taxon>
        <taxon>Panacagrimonas</taxon>
    </lineage>
</organism>
<protein>
    <recommendedName>
        <fullName evidence="3">Glycosyl transferase family 8</fullName>
    </recommendedName>
</protein>